<gene>
    <name evidence="2" type="ORF">A3C93_01310</name>
</gene>
<keyword evidence="1" id="KW-0812">Transmembrane</keyword>
<feature type="transmembrane region" description="Helical" evidence="1">
    <location>
        <begin position="16"/>
        <end position="38"/>
    </location>
</feature>
<dbReference type="EMBL" id="MHLO01000001">
    <property type="protein sequence ID" value="OGZ13637.1"/>
    <property type="molecule type" value="Genomic_DNA"/>
</dbReference>
<feature type="transmembrane region" description="Helical" evidence="1">
    <location>
        <begin position="112"/>
        <end position="130"/>
    </location>
</feature>
<organism evidence="2 3">
    <name type="scientific">Candidatus Lloydbacteria bacterium RIFCSPHIGHO2_02_FULL_54_17</name>
    <dbReference type="NCBI Taxonomy" id="1798664"/>
    <lineage>
        <taxon>Bacteria</taxon>
        <taxon>Candidatus Lloydiibacteriota</taxon>
    </lineage>
</organism>
<proteinExistence type="predicted"/>
<accession>A0A1G2DIZ7</accession>
<feature type="transmembrane region" description="Helical" evidence="1">
    <location>
        <begin position="295"/>
        <end position="313"/>
    </location>
</feature>
<feature type="transmembrane region" description="Helical" evidence="1">
    <location>
        <begin position="401"/>
        <end position="420"/>
    </location>
</feature>
<protein>
    <recommendedName>
        <fullName evidence="4">Glycosyltransferase RgtA/B/C/D-like domain-containing protein</fullName>
    </recommendedName>
</protein>
<feature type="transmembrane region" description="Helical" evidence="1">
    <location>
        <begin position="362"/>
        <end position="381"/>
    </location>
</feature>
<name>A0A1G2DIZ7_9BACT</name>
<feature type="transmembrane region" description="Helical" evidence="1">
    <location>
        <begin position="211"/>
        <end position="242"/>
    </location>
</feature>
<comment type="caution">
    <text evidence="2">The sequence shown here is derived from an EMBL/GenBank/DDBJ whole genome shotgun (WGS) entry which is preliminary data.</text>
</comment>
<evidence type="ECO:0008006" key="4">
    <source>
        <dbReference type="Google" id="ProtNLM"/>
    </source>
</evidence>
<keyword evidence="1" id="KW-1133">Transmembrane helix</keyword>
<evidence type="ECO:0000313" key="2">
    <source>
        <dbReference type="EMBL" id="OGZ13637.1"/>
    </source>
</evidence>
<feature type="transmembrane region" description="Helical" evidence="1">
    <location>
        <begin position="325"/>
        <end position="341"/>
    </location>
</feature>
<feature type="transmembrane region" description="Helical" evidence="1">
    <location>
        <begin position="183"/>
        <end position="199"/>
    </location>
</feature>
<dbReference type="STRING" id="1798664.A3C93_01310"/>
<sequence>MREHFAKLSSISRTHVIAIVFALFVGALVLAPQVIFIVNEGEHYQGLYMMMTGKDEEAYLARMQEFYDEGRIGNPYLYEYKHHGPQFFPWGVEMMQAYPGKWLGVSVPTMNLVYKFLLPAIQFLLIYALAFRLTRSRSWSIAGALMVLLGLAWLEWRHIVTLISFDLNYFWDFIPVSRPVNPQWSQILLFAYLYVLLLIHDGGNRRWFFVLGALFALAFFTYFFSWTFLLALNAIFVGIWLLFGKRSLAGDLVLTSVGAILLAYYPLREIVLATTHPDYSQVVGALKVAPQHRPILYKPWLFVSVLFAAYFFLTKAYREFDARRGHALFVGGLLATCFLVLNQQVVTGVVLQYAHYMRYFSLPIFAVIYAYLAVQLIGRYIPSAVHTTTEPPRLPSPHRVVIAVLPWVFSAVFIATGILMQYSGYQSYVPIAHDNQRYMSALVWLNENTPKDSVVMTNQDLSELVPIFTHNNVVWNNLHILPLYFVPPERVKFTPENLLAAPDFLSASRAYRLDYVLWDTKKDPDWKIDTLGLPLLYSGDGLNLYELPK</sequence>
<keyword evidence="1" id="KW-0472">Membrane</keyword>
<evidence type="ECO:0000256" key="1">
    <source>
        <dbReference type="SAM" id="Phobius"/>
    </source>
</evidence>
<dbReference type="Proteomes" id="UP000178636">
    <property type="component" value="Unassembled WGS sequence"/>
</dbReference>
<dbReference type="AlphaFoldDB" id="A0A1G2DIZ7"/>
<feature type="transmembrane region" description="Helical" evidence="1">
    <location>
        <begin position="248"/>
        <end position="267"/>
    </location>
</feature>
<feature type="transmembrane region" description="Helical" evidence="1">
    <location>
        <begin position="142"/>
        <end position="163"/>
    </location>
</feature>
<evidence type="ECO:0000313" key="3">
    <source>
        <dbReference type="Proteomes" id="UP000178636"/>
    </source>
</evidence>
<reference evidence="2 3" key="1">
    <citation type="journal article" date="2016" name="Nat. Commun.">
        <title>Thousands of microbial genomes shed light on interconnected biogeochemical processes in an aquifer system.</title>
        <authorList>
            <person name="Anantharaman K."/>
            <person name="Brown C.T."/>
            <person name="Hug L.A."/>
            <person name="Sharon I."/>
            <person name="Castelle C.J."/>
            <person name="Probst A.J."/>
            <person name="Thomas B.C."/>
            <person name="Singh A."/>
            <person name="Wilkins M.J."/>
            <person name="Karaoz U."/>
            <person name="Brodie E.L."/>
            <person name="Williams K.H."/>
            <person name="Hubbard S.S."/>
            <person name="Banfield J.F."/>
        </authorList>
    </citation>
    <scope>NUCLEOTIDE SEQUENCE [LARGE SCALE GENOMIC DNA]</scope>
</reference>